<comment type="caution">
    <text evidence="3">The sequence shown here is derived from an EMBL/GenBank/DDBJ whole genome shotgun (WGS) entry which is preliminary data.</text>
</comment>
<dbReference type="InterPro" id="IPR007569">
    <property type="entry name" value="DUF559"/>
</dbReference>
<evidence type="ECO:0000313" key="4">
    <source>
        <dbReference type="Proteomes" id="UP001202922"/>
    </source>
</evidence>
<gene>
    <name evidence="3" type="ORF">L0M17_04895</name>
</gene>
<evidence type="ECO:0000313" key="3">
    <source>
        <dbReference type="EMBL" id="MCH6469331.1"/>
    </source>
</evidence>
<accession>A0ABS9TYA4</accession>
<name>A0ABS9TYA4_9MICC</name>
<dbReference type="Pfam" id="PF04480">
    <property type="entry name" value="DUF559"/>
    <property type="match status" value="1"/>
</dbReference>
<evidence type="ECO:0000259" key="1">
    <source>
        <dbReference type="Pfam" id="PF04480"/>
    </source>
</evidence>
<feature type="domain" description="AbiEi antitoxin N-terminal" evidence="2">
    <location>
        <begin position="11"/>
        <end position="49"/>
    </location>
</feature>
<proteinExistence type="predicted"/>
<dbReference type="InterPro" id="IPR025159">
    <property type="entry name" value="AbiEi_N"/>
</dbReference>
<dbReference type="Gene3D" id="3.40.960.10">
    <property type="entry name" value="VSR Endonuclease"/>
    <property type="match status" value="1"/>
</dbReference>
<dbReference type="Pfam" id="PF13338">
    <property type="entry name" value="AbiEi_4"/>
    <property type="match status" value="1"/>
</dbReference>
<organism evidence="3 4">
    <name type="scientific">Sinomonas terrae</name>
    <dbReference type="NCBI Taxonomy" id="2908838"/>
    <lineage>
        <taxon>Bacteria</taxon>
        <taxon>Bacillati</taxon>
        <taxon>Actinomycetota</taxon>
        <taxon>Actinomycetes</taxon>
        <taxon>Micrococcales</taxon>
        <taxon>Micrococcaceae</taxon>
        <taxon>Sinomonas</taxon>
    </lineage>
</organism>
<feature type="domain" description="DUF559" evidence="1">
    <location>
        <begin position="214"/>
        <end position="267"/>
    </location>
</feature>
<dbReference type="Proteomes" id="UP001202922">
    <property type="component" value="Unassembled WGS sequence"/>
</dbReference>
<dbReference type="RefSeq" id="WP_241052131.1">
    <property type="nucleotide sequence ID" value="NZ_JAKZBV010000001.1"/>
</dbReference>
<protein>
    <submittedName>
        <fullName evidence="3">Type IV toxin-antitoxin system AbiEi family antitoxin domain-containing protein</fullName>
    </submittedName>
</protein>
<keyword evidence="4" id="KW-1185">Reference proteome</keyword>
<reference evidence="3 4" key="1">
    <citation type="submission" date="2022-03" db="EMBL/GenBank/DDBJ databases">
        <title>Sinomonas sp. isolated from a soil.</title>
        <authorList>
            <person name="Han J."/>
            <person name="Kim D.-U."/>
        </authorList>
    </citation>
    <scope>NUCLEOTIDE SEQUENCE [LARGE SCALE GENOMIC DNA]</scope>
    <source>
        <strain evidence="3 4">5-5</strain>
    </source>
</reference>
<sequence length="283" mass="31300">MDPAQLLPLWGGVARTRQLLEAGISERELAQAVRAGLLERPRPGIYALPGADPLLVRCAATNSRLTCVSAAAHYGLWLLRRPKEVHLLRPDGTFSSDRAVIHRKTWLPGEPDVWVASRADVLLHALQCLPELEALIMVESASHQGFSMDFLRDRLPGRRNAAARSILDLVDVGAESLLETLARTHLRRAGLHVEAQVDIRGVGSMDLLVEGCVDVETDGKEHEGKKRRLKDYRRDNVSQSLGFAVARFGYSDIVHRPEEMVRQVCAIVEARLALGGLPRLDLL</sequence>
<dbReference type="EMBL" id="JAKZBV010000001">
    <property type="protein sequence ID" value="MCH6469331.1"/>
    <property type="molecule type" value="Genomic_DNA"/>
</dbReference>
<evidence type="ECO:0000259" key="2">
    <source>
        <dbReference type="Pfam" id="PF13338"/>
    </source>
</evidence>